<dbReference type="Pfam" id="PF01329">
    <property type="entry name" value="Pterin_4a"/>
    <property type="match status" value="1"/>
</dbReference>
<keyword evidence="5" id="KW-0456">Lyase</keyword>
<dbReference type="SUPFAM" id="SSF55248">
    <property type="entry name" value="PCD-like"/>
    <property type="match status" value="1"/>
</dbReference>
<evidence type="ECO:0000256" key="1">
    <source>
        <dbReference type="ARBA" id="ARBA00001554"/>
    </source>
</evidence>
<organism evidence="6 7">
    <name type="scientific">Agromyces lapidis</name>
    <dbReference type="NCBI Taxonomy" id="279574"/>
    <lineage>
        <taxon>Bacteria</taxon>
        <taxon>Bacillati</taxon>
        <taxon>Actinomycetota</taxon>
        <taxon>Actinomycetes</taxon>
        <taxon>Micrococcales</taxon>
        <taxon>Microbacteriaceae</taxon>
        <taxon>Agromyces</taxon>
    </lineage>
</organism>
<comment type="catalytic activity">
    <reaction evidence="1">
        <text>(4aS,6R)-4a-hydroxy-L-erythro-5,6,7,8-tetrahydrobiopterin = (6R)-L-erythro-6,7-dihydrobiopterin + H2O</text>
        <dbReference type="Rhea" id="RHEA:11920"/>
        <dbReference type="ChEBI" id="CHEBI:15377"/>
        <dbReference type="ChEBI" id="CHEBI:15642"/>
        <dbReference type="ChEBI" id="CHEBI:43120"/>
        <dbReference type="EC" id="4.2.1.96"/>
    </reaction>
</comment>
<reference evidence="6 7" key="1">
    <citation type="submission" date="2024-09" db="EMBL/GenBank/DDBJ databases">
        <authorList>
            <person name="Sun Q."/>
            <person name="Mori K."/>
        </authorList>
    </citation>
    <scope>NUCLEOTIDE SEQUENCE [LARGE SCALE GENOMIC DNA]</scope>
    <source>
        <strain evidence="6 7">JCM 14321</strain>
    </source>
</reference>
<dbReference type="InterPro" id="IPR036428">
    <property type="entry name" value="PCD_sf"/>
</dbReference>
<dbReference type="EC" id="4.2.1.96" evidence="3"/>
<evidence type="ECO:0000313" key="6">
    <source>
        <dbReference type="EMBL" id="MFB9642601.1"/>
    </source>
</evidence>
<accession>A0ABV5ST10</accession>
<dbReference type="PANTHER" id="PTHR12599">
    <property type="entry name" value="PTERIN-4-ALPHA-CARBINOLAMINE DEHYDRATASE"/>
    <property type="match status" value="1"/>
</dbReference>
<proteinExistence type="inferred from homology"/>
<dbReference type="InterPro" id="IPR001533">
    <property type="entry name" value="Pterin_deHydtase"/>
</dbReference>
<dbReference type="Gene3D" id="3.30.1360.20">
    <property type="entry name" value="Transcriptional coactivator/pterin dehydratase"/>
    <property type="match status" value="1"/>
</dbReference>
<evidence type="ECO:0000256" key="5">
    <source>
        <dbReference type="ARBA" id="ARBA00023239"/>
    </source>
</evidence>
<comment type="caution">
    <text evidence="6">The sequence shown here is derived from an EMBL/GenBank/DDBJ whole genome shotgun (WGS) entry which is preliminary data.</text>
</comment>
<comment type="similarity">
    <text evidence="2">Belongs to the pterin-4-alpha-carbinolamine dehydratase family.</text>
</comment>
<sequence length="109" mass="11561">MDHPRRTLTPSETADDLAGTAFVHTGDRLDGAYRTDDFASAVELLDEVAAVADALGHHPDVRLGWGRIDFTLSSHDVGGVTSRDLELARRIDALADGLGARPGNRPGDG</sequence>
<dbReference type="CDD" id="cd00488">
    <property type="entry name" value="PCD_DCoH"/>
    <property type="match status" value="1"/>
</dbReference>
<evidence type="ECO:0000256" key="2">
    <source>
        <dbReference type="ARBA" id="ARBA00006472"/>
    </source>
</evidence>
<protein>
    <recommendedName>
        <fullName evidence="4">Putative pterin-4-alpha-carbinolamine dehydratase</fullName>
        <ecNumber evidence="3">4.2.1.96</ecNumber>
    </recommendedName>
</protein>
<evidence type="ECO:0000313" key="7">
    <source>
        <dbReference type="Proteomes" id="UP001589667"/>
    </source>
</evidence>
<evidence type="ECO:0000256" key="4">
    <source>
        <dbReference type="ARBA" id="ARBA00021735"/>
    </source>
</evidence>
<evidence type="ECO:0000256" key="3">
    <source>
        <dbReference type="ARBA" id="ARBA00013252"/>
    </source>
</evidence>
<dbReference type="PANTHER" id="PTHR12599:SF0">
    <property type="entry name" value="PTERIN-4-ALPHA-CARBINOLAMINE DEHYDRATASE"/>
    <property type="match status" value="1"/>
</dbReference>
<dbReference type="Proteomes" id="UP001589667">
    <property type="component" value="Unassembled WGS sequence"/>
</dbReference>
<dbReference type="EMBL" id="JBHMBL010000002">
    <property type="protein sequence ID" value="MFB9642601.1"/>
    <property type="molecule type" value="Genomic_DNA"/>
</dbReference>
<keyword evidence="7" id="KW-1185">Reference proteome</keyword>
<dbReference type="RefSeq" id="WP_157422682.1">
    <property type="nucleotide sequence ID" value="NZ_BAAANI010000002.1"/>
</dbReference>
<gene>
    <name evidence="6" type="ORF">ACFFQV_09920</name>
</gene>
<name>A0ABV5ST10_9MICO</name>